<dbReference type="EMBL" id="LXQA011216908">
    <property type="protein sequence ID" value="MCI89334.1"/>
    <property type="molecule type" value="Genomic_DNA"/>
</dbReference>
<protein>
    <submittedName>
        <fullName evidence="1">Uncharacterized protein</fullName>
    </submittedName>
</protein>
<feature type="non-terminal residue" evidence="1">
    <location>
        <position position="52"/>
    </location>
</feature>
<name>A0A392VLR9_9FABA</name>
<dbReference type="Proteomes" id="UP000265520">
    <property type="component" value="Unassembled WGS sequence"/>
</dbReference>
<evidence type="ECO:0000313" key="2">
    <source>
        <dbReference type="Proteomes" id="UP000265520"/>
    </source>
</evidence>
<sequence length="52" mass="6046">MNKVTGISESLLISFFITGLKRNLRRELQFHRPASLMETFAMARAYEARLDD</sequence>
<proteinExistence type="predicted"/>
<evidence type="ECO:0000313" key="1">
    <source>
        <dbReference type="EMBL" id="MCI89334.1"/>
    </source>
</evidence>
<reference evidence="1 2" key="1">
    <citation type="journal article" date="2018" name="Front. Plant Sci.">
        <title>Red Clover (Trifolium pratense) and Zigzag Clover (T. medium) - A Picture of Genomic Similarities and Differences.</title>
        <authorList>
            <person name="Dluhosova J."/>
            <person name="Istvanek J."/>
            <person name="Nedelnik J."/>
            <person name="Repkova J."/>
        </authorList>
    </citation>
    <scope>NUCLEOTIDE SEQUENCE [LARGE SCALE GENOMIC DNA]</scope>
    <source>
        <strain evidence="2">cv. 10/8</strain>
        <tissue evidence="1">Leaf</tissue>
    </source>
</reference>
<organism evidence="1 2">
    <name type="scientific">Trifolium medium</name>
    <dbReference type="NCBI Taxonomy" id="97028"/>
    <lineage>
        <taxon>Eukaryota</taxon>
        <taxon>Viridiplantae</taxon>
        <taxon>Streptophyta</taxon>
        <taxon>Embryophyta</taxon>
        <taxon>Tracheophyta</taxon>
        <taxon>Spermatophyta</taxon>
        <taxon>Magnoliopsida</taxon>
        <taxon>eudicotyledons</taxon>
        <taxon>Gunneridae</taxon>
        <taxon>Pentapetalae</taxon>
        <taxon>rosids</taxon>
        <taxon>fabids</taxon>
        <taxon>Fabales</taxon>
        <taxon>Fabaceae</taxon>
        <taxon>Papilionoideae</taxon>
        <taxon>50 kb inversion clade</taxon>
        <taxon>NPAAA clade</taxon>
        <taxon>Hologalegina</taxon>
        <taxon>IRL clade</taxon>
        <taxon>Trifolieae</taxon>
        <taxon>Trifolium</taxon>
    </lineage>
</organism>
<keyword evidence="2" id="KW-1185">Reference proteome</keyword>
<comment type="caution">
    <text evidence="1">The sequence shown here is derived from an EMBL/GenBank/DDBJ whole genome shotgun (WGS) entry which is preliminary data.</text>
</comment>
<dbReference type="AlphaFoldDB" id="A0A392VLR9"/>
<accession>A0A392VLR9</accession>